<organism evidence="3 4">
    <name type="scientific">Mucilaginibacter achroorhodeus</name>
    <dbReference type="NCBI Taxonomy" id="2599294"/>
    <lineage>
        <taxon>Bacteria</taxon>
        <taxon>Pseudomonadati</taxon>
        <taxon>Bacteroidota</taxon>
        <taxon>Sphingobacteriia</taxon>
        <taxon>Sphingobacteriales</taxon>
        <taxon>Sphingobacteriaceae</taxon>
        <taxon>Mucilaginibacter</taxon>
    </lineage>
</organism>
<dbReference type="SMART" id="SM00014">
    <property type="entry name" value="acidPPc"/>
    <property type="match status" value="1"/>
</dbReference>
<dbReference type="SUPFAM" id="SSF48317">
    <property type="entry name" value="Acid phosphatase/Vanadium-dependent haloperoxidase"/>
    <property type="match status" value="1"/>
</dbReference>
<keyword evidence="4" id="KW-1185">Reference proteome</keyword>
<feature type="transmembrane region" description="Helical" evidence="1">
    <location>
        <begin position="59"/>
        <end position="79"/>
    </location>
</feature>
<dbReference type="AlphaFoldDB" id="A0A563U797"/>
<dbReference type="OrthoDB" id="9789113at2"/>
<feature type="domain" description="Phosphatidic acid phosphatase type 2/haloperoxidase" evidence="2">
    <location>
        <begin position="61"/>
        <end position="177"/>
    </location>
</feature>
<keyword evidence="1" id="KW-0812">Transmembrane</keyword>
<dbReference type="EMBL" id="VOEI01000002">
    <property type="protein sequence ID" value="TWR27218.1"/>
    <property type="molecule type" value="Genomic_DNA"/>
</dbReference>
<accession>A0A563U797</accession>
<feature type="transmembrane region" description="Helical" evidence="1">
    <location>
        <begin position="37"/>
        <end position="53"/>
    </location>
</feature>
<dbReference type="Proteomes" id="UP000318010">
    <property type="component" value="Unassembled WGS sequence"/>
</dbReference>
<evidence type="ECO:0000256" key="1">
    <source>
        <dbReference type="SAM" id="Phobius"/>
    </source>
</evidence>
<comment type="caution">
    <text evidence="3">The sequence shown here is derived from an EMBL/GenBank/DDBJ whole genome shotgun (WGS) entry which is preliminary data.</text>
</comment>
<sequence length="188" mass="21548">MPDFLLDLDRHLFYIINHEWANPFFDTVLPVMRNAKFWIPLYVFIIGFSIWRYKKQGAVLVLFLVLSAGFADFTSASIIKPAVHRLRPCRDPYTSAAVISRVPCGTGYSFPSTHATDHFAIAIFLGIIFYKRHKWIMPLAILWAATISFAQVYVGVHFPVDVVLGALYGSLVGWLFAFGFTWYQRNTF</sequence>
<dbReference type="Pfam" id="PF01569">
    <property type="entry name" value="PAP2"/>
    <property type="match status" value="1"/>
</dbReference>
<feature type="transmembrane region" description="Helical" evidence="1">
    <location>
        <begin position="162"/>
        <end position="183"/>
    </location>
</feature>
<reference evidence="3 4" key="1">
    <citation type="submission" date="2019-07" db="EMBL/GenBank/DDBJ databases">
        <authorList>
            <person name="Kim J."/>
        </authorList>
    </citation>
    <scope>NUCLEOTIDE SEQUENCE [LARGE SCALE GENOMIC DNA]</scope>
    <source>
        <strain evidence="3 4">MJ1a</strain>
    </source>
</reference>
<dbReference type="InterPro" id="IPR036938">
    <property type="entry name" value="PAP2/HPO_sf"/>
</dbReference>
<dbReference type="Gene3D" id="1.20.144.10">
    <property type="entry name" value="Phosphatidic acid phosphatase type 2/haloperoxidase"/>
    <property type="match status" value="1"/>
</dbReference>
<feature type="transmembrane region" description="Helical" evidence="1">
    <location>
        <begin position="135"/>
        <end position="156"/>
    </location>
</feature>
<protein>
    <submittedName>
        <fullName evidence="3">Phosphatase PAP2 family protein</fullName>
    </submittedName>
</protein>
<dbReference type="InterPro" id="IPR000326">
    <property type="entry name" value="PAP2/HPO"/>
</dbReference>
<proteinExistence type="predicted"/>
<keyword evidence="1" id="KW-0472">Membrane</keyword>
<keyword evidence="1" id="KW-1133">Transmembrane helix</keyword>
<name>A0A563U797_9SPHI</name>
<dbReference type="PANTHER" id="PTHR14969">
    <property type="entry name" value="SPHINGOSINE-1-PHOSPHATE PHOSPHOHYDROLASE"/>
    <property type="match status" value="1"/>
</dbReference>
<evidence type="ECO:0000313" key="4">
    <source>
        <dbReference type="Proteomes" id="UP000318010"/>
    </source>
</evidence>
<evidence type="ECO:0000313" key="3">
    <source>
        <dbReference type="EMBL" id="TWR27218.1"/>
    </source>
</evidence>
<dbReference type="RefSeq" id="WP_146270622.1">
    <property type="nucleotide sequence ID" value="NZ_VOEI01000002.1"/>
</dbReference>
<dbReference type="PANTHER" id="PTHR14969:SF13">
    <property type="entry name" value="AT30094P"/>
    <property type="match status" value="1"/>
</dbReference>
<evidence type="ECO:0000259" key="2">
    <source>
        <dbReference type="SMART" id="SM00014"/>
    </source>
</evidence>
<gene>
    <name evidence="3" type="ORF">FPZ42_09330</name>
</gene>